<dbReference type="GO" id="GO:0031207">
    <property type="term" value="C:Sec62/Sec63 complex"/>
    <property type="evidence" value="ECO:0007669"/>
    <property type="project" value="InterPro"/>
</dbReference>
<name>A0A2N5VR11_9BASI</name>
<gene>
    <name evidence="4" type="ORF">PCANC_04591</name>
    <name evidence="3" type="ORF">PCASD_00044</name>
</gene>
<evidence type="ECO:0008006" key="7">
    <source>
        <dbReference type="Google" id="ProtNLM"/>
    </source>
</evidence>
<dbReference type="PANTHER" id="PTHR28229:SF1">
    <property type="entry name" value="TRANSLOCATION PROTEIN SEC66"/>
    <property type="match status" value="1"/>
</dbReference>
<feature type="region of interest" description="Disordered" evidence="1">
    <location>
        <begin position="225"/>
        <end position="289"/>
    </location>
</feature>
<keyword evidence="2" id="KW-0812">Transmembrane</keyword>
<dbReference type="Proteomes" id="UP000235388">
    <property type="component" value="Unassembled WGS sequence"/>
</dbReference>
<dbReference type="EMBL" id="PGCJ01000029">
    <property type="protein sequence ID" value="PLW55717.1"/>
    <property type="molecule type" value="Genomic_DNA"/>
</dbReference>
<feature type="compositionally biased region" description="Low complexity" evidence="1">
    <location>
        <begin position="239"/>
        <end position="249"/>
    </location>
</feature>
<keyword evidence="5" id="KW-1185">Reference proteome</keyword>
<evidence type="ECO:0000313" key="4">
    <source>
        <dbReference type="EMBL" id="PLW55717.1"/>
    </source>
</evidence>
<evidence type="ECO:0000313" key="5">
    <source>
        <dbReference type="Proteomes" id="UP000235388"/>
    </source>
</evidence>
<comment type="caution">
    <text evidence="3">The sequence shown here is derived from an EMBL/GenBank/DDBJ whole genome shotgun (WGS) entry which is preliminary data.</text>
</comment>
<sequence length="289" mass="31349">MALPLYVPFGYITFLVGLLWLFSRHYRSRALRRKPPPPWFPDPHTARDVYVSLLSMDPPPAQPVLVAALIARAMTDVKRIMSLKEAKQAMTNLLQKGQVGDELWERLLMAEKELDVELSEVAAEAEEYSQGWGAVIFSVASEALSATMCQEVYQNLPKRRTLKSAEIAAGRPFAPNPGELKILGSTPAVPAAQAKPPPAAAPSAAVSQAKLAMLENIRAAQAKVKAEEEKKIKTPPPSSSAARPKPSESTSSDNAPTLSDSEPDANSSLIKSEPSSASKKKKTKKKKKN</sequence>
<feature type="compositionally biased region" description="Basic residues" evidence="1">
    <location>
        <begin position="278"/>
        <end position="289"/>
    </location>
</feature>
<evidence type="ECO:0000313" key="6">
    <source>
        <dbReference type="Proteomes" id="UP000235392"/>
    </source>
</evidence>
<evidence type="ECO:0000256" key="2">
    <source>
        <dbReference type="SAM" id="Phobius"/>
    </source>
</evidence>
<feature type="transmembrane region" description="Helical" evidence="2">
    <location>
        <begin position="6"/>
        <end position="23"/>
    </location>
</feature>
<dbReference type="OrthoDB" id="73168at2759"/>
<organism evidence="3 6">
    <name type="scientific">Puccinia coronata f. sp. avenae</name>
    <dbReference type="NCBI Taxonomy" id="200324"/>
    <lineage>
        <taxon>Eukaryota</taxon>
        <taxon>Fungi</taxon>
        <taxon>Dikarya</taxon>
        <taxon>Basidiomycota</taxon>
        <taxon>Pucciniomycotina</taxon>
        <taxon>Pucciniomycetes</taxon>
        <taxon>Pucciniales</taxon>
        <taxon>Pucciniaceae</taxon>
        <taxon>Puccinia</taxon>
    </lineage>
</organism>
<protein>
    <recommendedName>
        <fullName evidence="7">Translocation protein SEC66</fullName>
    </recommendedName>
</protein>
<dbReference type="InterPro" id="IPR018624">
    <property type="entry name" value="Sec66"/>
</dbReference>
<dbReference type="GO" id="GO:0031204">
    <property type="term" value="P:post-translational protein targeting to membrane, translocation"/>
    <property type="evidence" value="ECO:0007669"/>
    <property type="project" value="InterPro"/>
</dbReference>
<dbReference type="Pfam" id="PF09802">
    <property type="entry name" value="Sec66"/>
    <property type="match status" value="1"/>
</dbReference>
<dbReference type="STRING" id="200324.A0A2N5VR11"/>
<keyword evidence="2" id="KW-0472">Membrane</keyword>
<dbReference type="AlphaFoldDB" id="A0A2N5VR11"/>
<dbReference type="EMBL" id="PGCI01000001">
    <property type="protein sequence ID" value="PLW52412.1"/>
    <property type="molecule type" value="Genomic_DNA"/>
</dbReference>
<dbReference type="PANTHER" id="PTHR28229">
    <property type="entry name" value="TRANSLOCATION PROTEIN SEC66"/>
    <property type="match status" value="1"/>
</dbReference>
<dbReference type="Proteomes" id="UP000235392">
    <property type="component" value="Unassembled WGS sequence"/>
</dbReference>
<reference evidence="5 6" key="1">
    <citation type="submission" date="2017-11" db="EMBL/GenBank/DDBJ databases">
        <title>De novo assembly and phasing of dikaryotic genomes from two isolates of Puccinia coronata f. sp. avenae, the causal agent of oat crown rust.</title>
        <authorList>
            <person name="Miller M.E."/>
            <person name="Zhang Y."/>
            <person name="Omidvar V."/>
            <person name="Sperschneider J."/>
            <person name="Schwessinger B."/>
            <person name="Raley C."/>
            <person name="Palmer J.M."/>
            <person name="Garnica D."/>
            <person name="Upadhyaya N."/>
            <person name="Rathjen J."/>
            <person name="Taylor J.M."/>
            <person name="Park R.F."/>
            <person name="Dodds P.N."/>
            <person name="Hirsch C.D."/>
            <person name="Kianian S.F."/>
            <person name="Figueroa M."/>
        </authorList>
    </citation>
    <scope>NUCLEOTIDE SEQUENCE [LARGE SCALE GENOMIC DNA]</scope>
    <source>
        <strain evidence="4">12NC29</strain>
        <strain evidence="3">12SD80</strain>
    </source>
</reference>
<proteinExistence type="predicted"/>
<evidence type="ECO:0000256" key="1">
    <source>
        <dbReference type="SAM" id="MobiDB-lite"/>
    </source>
</evidence>
<feature type="compositionally biased region" description="Polar residues" evidence="1">
    <location>
        <begin position="250"/>
        <end position="270"/>
    </location>
</feature>
<accession>A0A2N5VR11</accession>
<keyword evidence="2" id="KW-1133">Transmembrane helix</keyword>
<evidence type="ECO:0000313" key="3">
    <source>
        <dbReference type="EMBL" id="PLW52412.1"/>
    </source>
</evidence>